<gene>
    <name evidence="1" type="ORF">ENKO_17010</name>
</gene>
<dbReference type="Proteomes" id="UP000682928">
    <property type="component" value="Chromosome"/>
</dbReference>
<reference evidence="1" key="1">
    <citation type="submission" date="2021-04" db="EMBL/GenBank/DDBJ databases">
        <title>Difference and commonality of drug resistance evolution in various bacteria. and drug sensitivity profiles.</title>
        <authorList>
            <person name="Maeda T."/>
            <person name="Shibai A."/>
            <person name="Kawada K."/>
            <person name="Kotani H."/>
            <person name="Tarusawa Y."/>
            <person name="Tanabe K."/>
            <person name="Furusawa C."/>
        </authorList>
    </citation>
    <scope>NUCLEOTIDE SEQUENCE</scope>
    <source>
        <strain evidence="1">JCM 8580</strain>
    </source>
</reference>
<proteinExistence type="predicted"/>
<organism evidence="1 2">
    <name type="scientific">Enterobacter kobei</name>
    <dbReference type="NCBI Taxonomy" id="208224"/>
    <lineage>
        <taxon>Bacteria</taxon>
        <taxon>Pseudomonadati</taxon>
        <taxon>Pseudomonadota</taxon>
        <taxon>Gammaproteobacteria</taxon>
        <taxon>Enterobacterales</taxon>
        <taxon>Enterobacteriaceae</taxon>
        <taxon>Enterobacter</taxon>
        <taxon>Enterobacter cloacae complex</taxon>
    </lineage>
</organism>
<accession>A0AA86M8M2</accession>
<dbReference type="RefSeq" id="WP_088218958.1">
    <property type="nucleotide sequence ID" value="NZ_AP024590.1"/>
</dbReference>
<dbReference type="EMBL" id="AP024590">
    <property type="protein sequence ID" value="BCU55107.1"/>
    <property type="molecule type" value="Genomic_DNA"/>
</dbReference>
<name>A0AA86M8M2_9ENTR</name>
<evidence type="ECO:0000313" key="1">
    <source>
        <dbReference type="EMBL" id="BCU55107.1"/>
    </source>
</evidence>
<protein>
    <submittedName>
        <fullName evidence="1">Uncharacterized protein</fullName>
    </submittedName>
</protein>
<dbReference type="AlphaFoldDB" id="A0AA86M8M2"/>
<sequence length="72" mass="8157">MTPEQDNVIRAQARRCAEGIKKAMRQKPKPNWDSTVKPILKKHYEVIKPIGISLIGFNSVIGRLHGRYGVES</sequence>
<evidence type="ECO:0000313" key="2">
    <source>
        <dbReference type="Proteomes" id="UP000682928"/>
    </source>
</evidence>